<organism evidence="3 4">
    <name type="scientific">Ancylostoma duodenale</name>
    <dbReference type="NCBI Taxonomy" id="51022"/>
    <lineage>
        <taxon>Eukaryota</taxon>
        <taxon>Metazoa</taxon>
        <taxon>Ecdysozoa</taxon>
        <taxon>Nematoda</taxon>
        <taxon>Chromadorea</taxon>
        <taxon>Rhabditida</taxon>
        <taxon>Rhabditina</taxon>
        <taxon>Rhabditomorpha</taxon>
        <taxon>Strongyloidea</taxon>
        <taxon>Ancylostomatidae</taxon>
        <taxon>Ancylostomatinae</taxon>
        <taxon>Ancylostoma</taxon>
    </lineage>
</organism>
<dbReference type="PANTHER" id="PTHR11091:SF0">
    <property type="entry name" value="MALATE DEHYDROGENASE"/>
    <property type="match status" value="1"/>
</dbReference>
<dbReference type="Gene3D" id="3.30.1370.60">
    <property type="entry name" value="Hypothetical oxidoreductase yiak, domain 2"/>
    <property type="match status" value="1"/>
</dbReference>
<gene>
    <name evidence="3" type="ORF">ANCDUO_18588</name>
</gene>
<evidence type="ECO:0000313" key="3">
    <source>
        <dbReference type="EMBL" id="KIH51327.1"/>
    </source>
</evidence>
<reference evidence="3 4" key="1">
    <citation type="submission" date="2013-12" db="EMBL/GenBank/DDBJ databases">
        <title>Draft genome of the parsitic nematode Ancylostoma duodenale.</title>
        <authorList>
            <person name="Mitreva M."/>
        </authorList>
    </citation>
    <scope>NUCLEOTIDE SEQUENCE [LARGE SCALE GENOMIC DNA]</scope>
    <source>
        <strain evidence="3 4">Zhejiang</strain>
    </source>
</reference>
<keyword evidence="4" id="KW-1185">Reference proteome</keyword>
<dbReference type="EMBL" id="KN746951">
    <property type="protein sequence ID" value="KIH51327.1"/>
    <property type="molecule type" value="Genomic_DNA"/>
</dbReference>
<dbReference type="SUPFAM" id="SSF89733">
    <property type="entry name" value="L-sulfolactate dehydrogenase-like"/>
    <property type="match status" value="1"/>
</dbReference>
<dbReference type="Pfam" id="PF02615">
    <property type="entry name" value="Ldh_2"/>
    <property type="match status" value="1"/>
</dbReference>
<evidence type="ECO:0000313" key="4">
    <source>
        <dbReference type="Proteomes" id="UP000054047"/>
    </source>
</evidence>
<keyword evidence="2" id="KW-0560">Oxidoreductase</keyword>
<dbReference type="InterPro" id="IPR043143">
    <property type="entry name" value="Mal/L-sulf/L-lact_DH-like_NADP"/>
</dbReference>
<dbReference type="GO" id="GO:0016491">
    <property type="term" value="F:oxidoreductase activity"/>
    <property type="evidence" value="ECO:0007669"/>
    <property type="project" value="UniProtKB-KW"/>
</dbReference>
<name>A0A0C2CNJ9_9BILA</name>
<protein>
    <submittedName>
        <fullName evidence="3">Uncharacterized protein</fullName>
    </submittedName>
</protein>
<dbReference type="PANTHER" id="PTHR11091">
    <property type="entry name" value="OXIDOREDUCTASE-RELATED"/>
    <property type="match status" value="1"/>
</dbReference>
<sequence length="115" mass="12723">MTLAGNSAVEHDIKTTIATLFKAVTKATGQCFIAVDPEAFAPGFYERMQELINTLRSLPPFDDKLHVMVAGDPESKHVKLVKELGGIPYHPNQIKNCDLISGKLNVKKVKVIKEY</sequence>
<proteinExistence type="inferred from homology"/>
<evidence type="ECO:0000256" key="2">
    <source>
        <dbReference type="ARBA" id="ARBA00023002"/>
    </source>
</evidence>
<dbReference type="OrthoDB" id="7881616at2759"/>
<accession>A0A0C2CNJ9</accession>
<dbReference type="Proteomes" id="UP000054047">
    <property type="component" value="Unassembled WGS sequence"/>
</dbReference>
<evidence type="ECO:0000256" key="1">
    <source>
        <dbReference type="ARBA" id="ARBA00006056"/>
    </source>
</evidence>
<dbReference type="InterPro" id="IPR036111">
    <property type="entry name" value="Mal/L-sulfo/L-lacto_DH-like_sf"/>
</dbReference>
<dbReference type="AlphaFoldDB" id="A0A0C2CNJ9"/>
<comment type="similarity">
    <text evidence="1">Belongs to the LDH2/MDH2 oxidoreductase family.</text>
</comment>
<dbReference type="InterPro" id="IPR003767">
    <property type="entry name" value="Malate/L-lactate_DH-like"/>
</dbReference>